<proteinExistence type="predicted"/>
<reference evidence="3" key="2">
    <citation type="submission" date="2013-04" db="EMBL/GenBank/DDBJ databases">
        <title>Genomic mechanisms accounting for the adaptation to parasitism in nematode-trapping fungi.</title>
        <authorList>
            <person name="Ahren D.G."/>
        </authorList>
    </citation>
    <scope>NUCLEOTIDE SEQUENCE [LARGE SCALE GENOMIC DNA]</scope>
    <source>
        <strain evidence="3">CBS 200.50</strain>
    </source>
</reference>
<keyword evidence="3" id="KW-1185">Reference proteome</keyword>
<evidence type="ECO:0000313" key="3">
    <source>
        <dbReference type="Proteomes" id="UP000015100"/>
    </source>
</evidence>
<evidence type="ECO:0008006" key="4">
    <source>
        <dbReference type="Google" id="ProtNLM"/>
    </source>
</evidence>
<accession>S8ABI0</accession>
<comment type="caution">
    <text evidence="2">The sequence shown here is derived from an EMBL/GenBank/DDBJ whole genome shotgun (WGS) entry which is preliminary data.</text>
</comment>
<sequence length="127" mass="14095">MKSTFLLSFPFLLTALSPVIAAPAPKLHLRAQNQTTIWNQTAVVIPASASTEEFLILLADDEKKTWPEVLKAMGHPNEAIKTFGTSIRGATIKLNETEVARIRKLPYISSVDKNTSYRMIEADQKPT</sequence>
<evidence type="ECO:0000256" key="1">
    <source>
        <dbReference type="SAM" id="SignalP"/>
    </source>
</evidence>
<dbReference type="AlphaFoldDB" id="S8ABI0"/>
<dbReference type="OMA" id="NIATMPN"/>
<feature type="chain" id="PRO_5004560366" description="Inhibitor I9 domain-containing protein" evidence="1">
    <location>
        <begin position="22"/>
        <end position="127"/>
    </location>
</feature>
<organism evidence="2 3">
    <name type="scientific">Dactylellina haptotyla (strain CBS 200.50)</name>
    <name type="common">Nematode-trapping fungus</name>
    <name type="synonym">Monacrosporium haptotylum</name>
    <dbReference type="NCBI Taxonomy" id="1284197"/>
    <lineage>
        <taxon>Eukaryota</taxon>
        <taxon>Fungi</taxon>
        <taxon>Dikarya</taxon>
        <taxon>Ascomycota</taxon>
        <taxon>Pezizomycotina</taxon>
        <taxon>Orbiliomycetes</taxon>
        <taxon>Orbiliales</taxon>
        <taxon>Orbiliaceae</taxon>
        <taxon>Dactylellina</taxon>
    </lineage>
</organism>
<name>S8ABI0_DACHA</name>
<keyword evidence="1" id="KW-0732">Signal</keyword>
<dbReference type="HOGENOM" id="CLU_1970494_0_0_1"/>
<reference evidence="2 3" key="1">
    <citation type="journal article" date="2013" name="PLoS Genet.">
        <title>Genomic mechanisms accounting for the adaptation to parasitism in nematode-trapping fungi.</title>
        <authorList>
            <person name="Meerupati T."/>
            <person name="Andersson K.M."/>
            <person name="Friman E."/>
            <person name="Kumar D."/>
            <person name="Tunlid A."/>
            <person name="Ahren D."/>
        </authorList>
    </citation>
    <scope>NUCLEOTIDE SEQUENCE [LARGE SCALE GENOMIC DNA]</scope>
    <source>
        <strain evidence="2 3">CBS 200.50</strain>
    </source>
</reference>
<protein>
    <recommendedName>
        <fullName evidence="4">Inhibitor I9 domain-containing protein</fullName>
    </recommendedName>
</protein>
<evidence type="ECO:0000313" key="2">
    <source>
        <dbReference type="EMBL" id="EPS38471.1"/>
    </source>
</evidence>
<feature type="signal peptide" evidence="1">
    <location>
        <begin position="1"/>
        <end position="21"/>
    </location>
</feature>
<gene>
    <name evidence="2" type="ORF">H072_7776</name>
</gene>
<dbReference type="EMBL" id="AQGS01000546">
    <property type="protein sequence ID" value="EPS38471.1"/>
    <property type="molecule type" value="Genomic_DNA"/>
</dbReference>
<dbReference type="Proteomes" id="UP000015100">
    <property type="component" value="Unassembled WGS sequence"/>
</dbReference>